<reference evidence="3" key="1">
    <citation type="journal article" date="2019" name="Int. J. Syst. Evol. Microbiol.">
        <title>The Global Catalogue of Microorganisms (GCM) 10K type strain sequencing project: providing services to taxonomists for standard genome sequencing and annotation.</title>
        <authorList>
            <consortium name="The Broad Institute Genomics Platform"/>
            <consortium name="The Broad Institute Genome Sequencing Center for Infectious Disease"/>
            <person name="Wu L."/>
            <person name="Ma J."/>
        </authorList>
    </citation>
    <scope>NUCLEOTIDE SEQUENCE [LARGE SCALE GENOMIC DNA]</scope>
    <source>
        <strain evidence="3">CCUG 61889</strain>
    </source>
</reference>
<name>A0ABV8AX09_9BACI</name>
<organism evidence="2 3">
    <name type="scientific">Bacillus songklensis</name>
    <dbReference type="NCBI Taxonomy" id="1069116"/>
    <lineage>
        <taxon>Bacteria</taxon>
        <taxon>Bacillati</taxon>
        <taxon>Bacillota</taxon>
        <taxon>Bacilli</taxon>
        <taxon>Bacillales</taxon>
        <taxon>Bacillaceae</taxon>
        <taxon>Bacillus</taxon>
    </lineage>
</organism>
<gene>
    <name evidence="2" type="ORF">ACFOU2_01120</name>
</gene>
<sequence length="66" mass="7587">MKEKEILTDTPLNPEISIRSDLNSENPFGSRSYYAGDSVDEHKKLEEANQYIAEEELQQQNDNNSL</sequence>
<dbReference type="EMBL" id="JBHRZT010000007">
    <property type="protein sequence ID" value="MFC3882199.1"/>
    <property type="molecule type" value="Genomic_DNA"/>
</dbReference>
<evidence type="ECO:0000313" key="2">
    <source>
        <dbReference type="EMBL" id="MFC3882199.1"/>
    </source>
</evidence>
<protein>
    <submittedName>
        <fullName evidence="2">Uncharacterized protein</fullName>
    </submittedName>
</protein>
<feature type="compositionally biased region" description="Polar residues" evidence="1">
    <location>
        <begin position="20"/>
        <end position="29"/>
    </location>
</feature>
<proteinExistence type="predicted"/>
<dbReference type="RefSeq" id="WP_377911447.1">
    <property type="nucleotide sequence ID" value="NZ_JBHRZT010000007.1"/>
</dbReference>
<accession>A0ABV8AX09</accession>
<comment type="caution">
    <text evidence="2">The sequence shown here is derived from an EMBL/GenBank/DDBJ whole genome shotgun (WGS) entry which is preliminary data.</text>
</comment>
<evidence type="ECO:0000256" key="1">
    <source>
        <dbReference type="SAM" id="MobiDB-lite"/>
    </source>
</evidence>
<keyword evidence="3" id="KW-1185">Reference proteome</keyword>
<evidence type="ECO:0000313" key="3">
    <source>
        <dbReference type="Proteomes" id="UP001595752"/>
    </source>
</evidence>
<feature type="region of interest" description="Disordered" evidence="1">
    <location>
        <begin position="1"/>
        <end position="35"/>
    </location>
</feature>
<dbReference type="Proteomes" id="UP001595752">
    <property type="component" value="Unassembled WGS sequence"/>
</dbReference>